<dbReference type="InterPro" id="IPR049030">
    <property type="entry name" value="AI2M-like_HNH"/>
</dbReference>
<dbReference type="InterPro" id="IPR043502">
    <property type="entry name" value="DNA/RNA_pol_sf"/>
</dbReference>
<gene>
    <name evidence="2" type="ORF">H4W31_005363</name>
</gene>
<dbReference type="PANTHER" id="PTHR34047:SF8">
    <property type="entry name" value="PROTEIN YKFC"/>
    <property type="match status" value="1"/>
</dbReference>
<keyword evidence="2" id="KW-0695">RNA-directed DNA polymerase</keyword>
<reference evidence="2" key="1">
    <citation type="submission" date="2020-10" db="EMBL/GenBank/DDBJ databases">
        <title>Sequencing the genomes of 1000 actinobacteria strains.</title>
        <authorList>
            <person name="Klenk H.-P."/>
        </authorList>
    </citation>
    <scope>NUCLEOTIDE SEQUENCE</scope>
    <source>
        <strain evidence="2">DSM 46832</strain>
    </source>
</reference>
<dbReference type="Pfam" id="PF21368">
    <property type="entry name" value="AI2M-like_HNH"/>
    <property type="match status" value="1"/>
</dbReference>
<dbReference type="Proteomes" id="UP000649753">
    <property type="component" value="Unassembled WGS sequence"/>
</dbReference>
<protein>
    <submittedName>
        <fullName evidence="2">Group II intron reverse transcriptase/maturase</fullName>
    </submittedName>
</protein>
<evidence type="ECO:0000313" key="3">
    <source>
        <dbReference type="Proteomes" id="UP000649753"/>
    </source>
</evidence>
<dbReference type="GO" id="GO:0003964">
    <property type="term" value="F:RNA-directed DNA polymerase activity"/>
    <property type="evidence" value="ECO:0007669"/>
    <property type="project" value="UniProtKB-KW"/>
</dbReference>
<dbReference type="GO" id="GO:0006397">
    <property type="term" value="P:mRNA processing"/>
    <property type="evidence" value="ECO:0007669"/>
    <property type="project" value="InterPro"/>
</dbReference>
<evidence type="ECO:0000313" key="2">
    <source>
        <dbReference type="EMBL" id="MBE1489725.1"/>
    </source>
</evidence>
<dbReference type="Pfam" id="PF01348">
    <property type="entry name" value="Intron_maturas2"/>
    <property type="match status" value="1"/>
</dbReference>
<name>A0A927MA15_9ACTN</name>
<evidence type="ECO:0000259" key="1">
    <source>
        <dbReference type="PROSITE" id="PS50878"/>
    </source>
</evidence>
<sequence>MQSAETVLGVLRERGRRGLPLDELYRQLFNPQLYLLAYGRIYANRGAMTPGASAETVDGMSLMKIGRIIDALRHERYRFSPVKRTWIPKKNGTRRPLGLPTWSDKLVGEVMRLLLEAYYEPEFSARSHGFRPARGCHTALREVATTWTATAWFIEGDISDCFGTLDHQVMLSTLAERIHDNRFLRLLRNMLTAGYLEDWIWNATLSGAPQGGVISPILSNIYLHRLDTFVENVLIPEYTRGERRAKNRAYCRVQDAAARARVRGDRTTARKLRQQLHRLPSRDPNDPGYRRLRYVRYADDTLLGFVGPRAEAEEIRQRLAQFLRDDLKLELSEDKTLITHARTSAARFLGYEITVQHGDHMHHRGNRTVNGTIALRVPKTVITAKCARYLQRGKPAHRTRLVNHDDHTIIATYGAEYRGIVQYYLPAGDVWRLSRLRWIMETSMLKTLALKHRSAVSRMARKHRTTIDTPHGKRRCFEARVERAGRPALVARFGGIPLRRQKTAVVLDRRPVPIAARKELINRLLAGRCEVCDGTVDIQVHHVRKLADLDRDKQSRKNTWTKIMVKRRRKTLIVCADCHTQIHSGNAAITQ</sequence>
<keyword evidence="3" id="KW-1185">Reference proteome</keyword>
<dbReference type="Pfam" id="PF00078">
    <property type="entry name" value="RVT_1"/>
    <property type="match status" value="1"/>
</dbReference>
<dbReference type="PROSITE" id="PS50878">
    <property type="entry name" value="RT_POL"/>
    <property type="match status" value="1"/>
</dbReference>
<dbReference type="EMBL" id="JADBEB010000001">
    <property type="protein sequence ID" value="MBE1489725.1"/>
    <property type="molecule type" value="Genomic_DNA"/>
</dbReference>
<comment type="caution">
    <text evidence="2">The sequence shown here is derived from an EMBL/GenBank/DDBJ whole genome shotgun (WGS) entry which is preliminary data.</text>
</comment>
<dbReference type="PANTHER" id="PTHR34047">
    <property type="entry name" value="NUCLEAR INTRON MATURASE 1, MITOCHONDRIAL-RELATED"/>
    <property type="match status" value="1"/>
</dbReference>
<keyword evidence="2" id="KW-0548">Nucleotidyltransferase</keyword>
<feature type="domain" description="Reverse transcriptase" evidence="1">
    <location>
        <begin position="68"/>
        <end position="353"/>
    </location>
</feature>
<dbReference type="SUPFAM" id="SSF56672">
    <property type="entry name" value="DNA/RNA polymerases"/>
    <property type="match status" value="1"/>
</dbReference>
<proteinExistence type="predicted"/>
<dbReference type="InterPro" id="IPR051083">
    <property type="entry name" value="GrpII_Intron_Splice-Mob/Def"/>
</dbReference>
<keyword evidence="2" id="KW-0808">Transferase</keyword>
<dbReference type="InterPro" id="IPR024937">
    <property type="entry name" value="Domain_X"/>
</dbReference>
<dbReference type="InterPro" id="IPR000477">
    <property type="entry name" value="RT_dom"/>
</dbReference>
<accession>A0A927MA15</accession>
<dbReference type="AlphaFoldDB" id="A0A927MA15"/>
<dbReference type="CDD" id="cd01651">
    <property type="entry name" value="RT_G2_intron"/>
    <property type="match status" value="1"/>
</dbReference>
<organism evidence="2 3">
    <name type="scientific">Plantactinospora soyae</name>
    <dbReference type="NCBI Taxonomy" id="1544732"/>
    <lineage>
        <taxon>Bacteria</taxon>
        <taxon>Bacillati</taxon>
        <taxon>Actinomycetota</taxon>
        <taxon>Actinomycetes</taxon>
        <taxon>Micromonosporales</taxon>
        <taxon>Micromonosporaceae</taxon>
        <taxon>Plantactinospora</taxon>
    </lineage>
</organism>
<dbReference type="RefSeq" id="WP_192769141.1">
    <property type="nucleotide sequence ID" value="NZ_JADBEB010000001.1"/>
</dbReference>